<dbReference type="Proteomes" id="UP001292094">
    <property type="component" value="Unassembled WGS sequence"/>
</dbReference>
<dbReference type="EMBL" id="JAWZYT010005548">
    <property type="protein sequence ID" value="KAK4290263.1"/>
    <property type="molecule type" value="Genomic_DNA"/>
</dbReference>
<comment type="caution">
    <text evidence="1">The sequence shown here is derived from an EMBL/GenBank/DDBJ whole genome shotgun (WGS) entry which is preliminary data.</text>
</comment>
<reference evidence="1" key="1">
    <citation type="submission" date="2023-11" db="EMBL/GenBank/DDBJ databases">
        <title>Genome assemblies of two species of porcelain crab, Petrolisthes cinctipes and Petrolisthes manimaculis (Anomura: Porcellanidae).</title>
        <authorList>
            <person name="Angst P."/>
        </authorList>
    </citation>
    <scope>NUCLEOTIDE SEQUENCE</scope>
    <source>
        <strain evidence="1">PB745_02</strain>
        <tissue evidence="1">Gill</tissue>
    </source>
</reference>
<gene>
    <name evidence="1" type="ORF">Pmani_036820</name>
</gene>
<name>A0AAE1NI18_9EUCA</name>
<proteinExistence type="predicted"/>
<evidence type="ECO:0000313" key="1">
    <source>
        <dbReference type="EMBL" id="KAK4290263.1"/>
    </source>
</evidence>
<sequence length="138" mass="15100">MVPQCSLPLNKAISPLHAHTRQLLHTTQDHTCVTSPVNAEHEGCFVASIIILGVCCRPGLHILAVLHILAGLHCDKLVYRRDDGFGGEGVGESGLMRQYTLPVLLAWVDQQCAVTCSITPIRMRKKTDMRVVTNDTSS</sequence>
<evidence type="ECO:0000313" key="2">
    <source>
        <dbReference type="Proteomes" id="UP001292094"/>
    </source>
</evidence>
<organism evidence="1 2">
    <name type="scientific">Petrolisthes manimaculis</name>
    <dbReference type="NCBI Taxonomy" id="1843537"/>
    <lineage>
        <taxon>Eukaryota</taxon>
        <taxon>Metazoa</taxon>
        <taxon>Ecdysozoa</taxon>
        <taxon>Arthropoda</taxon>
        <taxon>Crustacea</taxon>
        <taxon>Multicrustacea</taxon>
        <taxon>Malacostraca</taxon>
        <taxon>Eumalacostraca</taxon>
        <taxon>Eucarida</taxon>
        <taxon>Decapoda</taxon>
        <taxon>Pleocyemata</taxon>
        <taxon>Anomura</taxon>
        <taxon>Galatheoidea</taxon>
        <taxon>Porcellanidae</taxon>
        <taxon>Petrolisthes</taxon>
    </lineage>
</organism>
<dbReference type="AlphaFoldDB" id="A0AAE1NI18"/>
<protein>
    <submittedName>
        <fullName evidence="1">Uncharacterized protein</fullName>
    </submittedName>
</protein>
<keyword evidence="2" id="KW-1185">Reference proteome</keyword>
<accession>A0AAE1NI18</accession>